<evidence type="ECO:0000313" key="2">
    <source>
        <dbReference type="EMBL" id="WEJ61622.1"/>
    </source>
</evidence>
<feature type="signal peptide" evidence="1">
    <location>
        <begin position="1"/>
        <end position="23"/>
    </location>
</feature>
<sequence>MINKLLVTLSLSSLLFLSACSWVQPLPGAYKVALMELSDVKDCERLGTTTTSALDKVGLYERDAAAITEDLVLLAKNEAVNMRGDTIVALSGVQNGRMEFAIYRCLK</sequence>
<dbReference type="PROSITE" id="PS51257">
    <property type="entry name" value="PROKAR_LIPOPROTEIN"/>
    <property type="match status" value="1"/>
</dbReference>
<dbReference type="Proteomes" id="UP001222275">
    <property type="component" value="Chromosome"/>
</dbReference>
<organism evidence="2 3">
    <name type="scientific">Thiomicrorhabdus lithotrophica</name>
    <dbReference type="NCBI Taxonomy" id="2949997"/>
    <lineage>
        <taxon>Bacteria</taxon>
        <taxon>Pseudomonadati</taxon>
        <taxon>Pseudomonadota</taxon>
        <taxon>Gammaproteobacteria</taxon>
        <taxon>Thiotrichales</taxon>
        <taxon>Piscirickettsiaceae</taxon>
        <taxon>Thiomicrorhabdus</taxon>
    </lineage>
</organism>
<dbReference type="Pfam" id="PF13698">
    <property type="entry name" value="DUF4156"/>
    <property type="match status" value="1"/>
</dbReference>
<keyword evidence="3" id="KW-1185">Reference proteome</keyword>
<dbReference type="InterPro" id="IPR025294">
    <property type="entry name" value="DUF4156"/>
</dbReference>
<name>A0ABY8C8S0_9GAMM</name>
<feature type="chain" id="PRO_5046683685" evidence="1">
    <location>
        <begin position="24"/>
        <end position="107"/>
    </location>
</feature>
<reference evidence="2 3" key="1">
    <citation type="submission" date="2022-06" db="EMBL/GenBank/DDBJ databases">
        <title>Thiomicrohabdus sp. nov, an obligately chemolithoautotrophic, sulfur-oxidizing bacterium isolated from beach of Guanyin Mountain. Amoy.</title>
        <authorList>
            <person name="Zhu H."/>
        </authorList>
    </citation>
    <scope>NUCLEOTIDE SEQUENCE [LARGE SCALE GENOMIC DNA]</scope>
    <source>
        <strain evidence="2 3">XGS-01</strain>
    </source>
</reference>
<keyword evidence="1" id="KW-0732">Signal</keyword>
<dbReference type="EMBL" id="CP102381">
    <property type="protein sequence ID" value="WEJ61622.1"/>
    <property type="molecule type" value="Genomic_DNA"/>
</dbReference>
<dbReference type="RefSeq" id="WP_275593880.1">
    <property type="nucleotide sequence ID" value="NZ_CP102381.1"/>
</dbReference>
<proteinExistence type="predicted"/>
<gene>
    <name evidence="2" type="ORF">NR989_06285</name>
</gene>
<evidence type="ECO:0000256" key="1">
    <source>
        <dbReference type="SAM" id="SignalP"/>
    </source>
</evidence>
<protein>
    <submittedName>
        <fullName evidence="2">DUF4156 domain-containing protein</fullName>
    </submittedName>
</protein>
<accession>A0ABY8C8S0</accession>
<evidence type="ECO:0000313" key="3">
    <source>
        <dbReference type="Proteomes" id="UP001222275"/>
    </source>
</evidence>